<evidence type="ECO:0000256" key="1">
    <source>
        <dbReference type="SAM" id="SignalP"/>
    </source>
</evidence>
<accession>A0ABD3BJB8</accession>
<proteinExistence type="predicted"/>
<reference evidence="3" key="1">
    <citation type="journal article" date="2024" name="IScience">
        <title>Strigolactones Initiate the Formation of Haustorium-like Structures in Castilleja.</title>
        <authorList>
            <person name="Buerger M."/>
            <person name="Peterson D."/>
            <person name="Chory J."/>
        </authorList>
    </citation>
    <scope>NUCLEOTIDE SEQUENCE [LARGE SCALE GENOMIC DNA]</scope>
</reference>
<keyword evidence="3" id="KW-1185">Reference proteome</keyword>
<dbReference type="AlphaFoldDB" id="A0ABD3BJB8"/>
<evidence type="ECO:0000313" key="2">
    <source>
        <dbReference type="EMBL" id="KAL3617304.1"/>
    </source>
</evidence>
<dbReference type="Proteomes" id="UP001632038">
    <property type="component" value="Unassembled WGS sequence"/>
</dbReference>
<feature type="signal peptide" evidence="1">
    <location>
        <begin position="1"/>
        <end position="26"/>
    </location>
</feature>
<feature type="chain" id="PRO_5044866410" evidence="1">
    <location>
        <begin position="27"/>
        <end position="104"/>
    </location>
</feature>
<evidence type="ECO:0000313" key="3">
    <source>
        <dbReference type="Proteomes" id="UP001632038"/>
    </source>
</evidence>
<protein>
    <submittedName>
        <fullName evidence="2">Uncharacterized protein</fullName>
    </submittedName>
</protein>
<dbReference type="EMBL" id="JAVIJP010000083">
    <property type="protein sequence ID" value="KAL3617304.1"/>
    <property type="molecule type" value="Genomic_DNA"/>
</dbReference>
<sequence length="104" mass="11810">MAHLNLFSLPMLALIIFLSSMYVVSARNLKPSWPEQPPHFGFPELDPPYNFPPMPYLPPDIETKKSYEDNPPHFGFPELDPPQEIPFLPPGVDYSIVFGPPGKF</sequence>
<name>A0ABD3BJB8_9LAMI</name>
<gene>
    <name evidence="2" type="ORF">CASFOL_038849</name>
</gene>
<comment type="caution">
    <text evidence="2">The sequence shown here is derived from an EMBL/GenBank/DDBJ whole genome shotgun (WGS) entry which is preliminary data.</text>
</comment>
<keyword evidence="1" id="KW-0732">Signal</keyword>
<organism evidence="2 3">
    <name type="scientific">Castilleja foliolosa</name>
    <dbReference type="NCBI Taxonomy" id="1961234"/>
    <lineage>
        <taxon>Eukaryota</taxon>
        <taxon>Viridiplantae</taxon>
        <taxon>Streptophyta</taxon>
        <taxon>Embryophyta</taxon>
        <taxon>Tracheophyta</taxon>
        <taxon>Spermatophyta</taxon>
        <taxon>Magnoliopsida</taxon>
        <taxon>eudicotyledons</taxon>
        <taxon>Gunneridae</taxon>
        <taxon>Pentapetalae</taxon>
        <taxon>asterids</taxon>
        <taxon>lamiids</taxon>
        <taxon>Lamiales</taxon>
        <taxon>Orobanchaceae</taxon>
        <taxon>Pedicularideae</taxon>
        <taxon>Castillejinae</taxon>
        <taxon>Castilleja</taxon>
    </lineage>
</organism>